<dbReference type="RefSeq" id="XP_022318482.1">
    <property type="nucleotide sequence ID" value="XM_022462774.1"/>
</dbReference>
<dbReference type="Proteomes" id="UP000694844">
    <property type="component" value="Chromosome 2"/>
</dbReference>
<feature type="region of interest" description="Disordered" evidence="1">
    <location>
        <begin position="599"/>
        <end position="631"/>
    </location>
</feature>
<feature type="compositionally biased region" description="Basic and acidic residues" evidence="1">
    <location>
        <begin position="603"/>
        <end position="622"/>
    </location>
</feature>
<feature type="region of interest" description="Disordered" evidence="1">
    <location>
        <begin position="269"/>
        <end position="305"/>
    </location>
</feature>
<protein>
    <submittedName>
        <fullName evidence="3">Uncharacterized protein LOC111121475 isoform X2</fullName>
    </submittedName>
</protein>
<feature type="region of interest" description="Disordered" evidence="1">
    <location>
        <begin position="51"/>
        <end position="77"/>
    </location>
</feature>
<name>A0A8B8CRL8_CRAVI</name>
<accession>A0A8B8CRL8</accession>
<evidence type="ECO:0000256" key="1">
    <source>
        <dbReference type="SAM" id="MobiDB-lite"/>
    </source>
</evidence>
<keyword evidence="2" id="KW-1185">Reference proteome</keyword>
<dbReference type="OrthoDB" id="9934401at2759"/>
<organism evidence="2 3">
    <name type="scientific">Crassostrea virginica</name>
    <name type="common">Eastern oyster</name>
    <dbReference type="NCBI Taxonomy" id="6565"/>
    <lineage>
        <taxon>Eukaryota</taxon>
        <taxon>Metazoa</taxon>
        <taxon>Spiralia</taxon>
        <taxon>Lophotrochozoa</taxon>
        <taxon>Mollusca</taxon>
        <taxon>Bivalvia</taxon>
        <taxon>Autobranchia</taxon>
        <taxon>Pteriomorphia</taxon>
        <taxon>Ostreida</taxon>
        <taxon>Ostreoidea</taxon>
        <taxon>Ostreidae</taxon>
        <taxon>Crassostrea</taxon>
    </lineage>
</organism>
<evidence type="ECO:0000313" key="3">
    <source>
        <dbReference type="RefSeq" id="XP_022318482.1"/>
    </source>
</evidence>
<gene>
    <name evidence="3" type="primary">LOC111121475</name>
</gene>
<sequence>MESPGFNHRDLGQIGVVMEELLQKCCMQVDGIHLSQNESKPEEQVLDQMQNNSDSKGDMFNNPAESSCSADEGKRKEGQQIELLQLKDSLSGNGFDRADQKEEGFISEKPDIDKEGPNTLTRICIGENQESNQNDLQKGSPIQKNSFVDIQNGLNLPSTTMILNSGIEEKKATGQEMLERATSSESQESSFNMNNDELVKECDDKNEVEDTSYFSRMHKEEEKNIEENNVLKLETLCSYVLNRSPAEIQDITQPKCLETLALRHISDQKPESLKTLAPRHNNDQKDCPTQKVESTSTEEKHLDDRQTDTSISMLFDNVQEKDLNFEFYQNLPVQMRTQALEKTVYSEKDVELGPLEMTSNAAKLGCEKMTFVKSLGLSPLLCLEKEHEADMSSMVTQQLQCLLPAENMVTLKEIDTQCTENEVIGKIEIEKELHLEMEETIPFKKRKLEEYASDKVCQSSKNEVDVWHSSFARDLNPTAEFHSELMENTPVDIESAWNSNITVCRDEERSDHIAAQEYAEPQIKLQTKASNTLASNTLKAISNTKGDMVSFDHDLKERVDLNEREDTVKEVPCRFQVNEQLVPSIINTEQTLTEDAEPFYEEENPKSEKSVHLDGKDVKDRGSGCSTNVNDSDHDVSDRTKCFKWKYTPSYDTDAVVPDAEKGDYGSTCRIMPITYCKKPIRLGLSRRQNRVASLHPYIKKHQ</sequence>
<dbReference type="AlphaFoldDB" id="A0A8B8CRL8"/>
<dbReference type="GeneID" id="111121475"/>
<proteinExistence type="predicted"/>
<reference evidence="3" key="1">
    <citation type="submission" date="2025-08" db="UniProtKB">
        <authorList>
            <consortium name="RefSeq"/>
        </authorList>
    </citation>
    <scope>IDENTIFICATION</scope>
    <source>
        <tissue evidence="3">Whole sample</tissue>
    </source>
</reference>
<evidence type="ECO:0000313" key="2">
    <source>
        <dbReference type="Proteomes" id="UP000694844"/>
    </source>
</evidence>